<feature type="compositionally biased region" description="Basic and acidic residues" evidence="1">
    <location>
        <begin position="314"/>
        <end position="327"/>
    </location>
</feature>
<feature type="transmembrane region" description="Helical" evidence="2">
    <location>
        <begin position="18"/>
        <end position="39"/>
    </location>
</feature>
<dbReference type="EMBL" id="QJRN01000008">
    <property type="protein sequence ID" value="PYC36257.1"/>
    <property type="molecule type" value="Genomic_DNA"/>
</dbReference>
<feature type="transmembrane region" description="Helical" evidence="2">
    <location>
        <begin position="51"/>
        <end position="72"/>
    </location>
</feature>
<gene>
    <name evidence="3" type="ORF">DMX08_14660</name>
</gene>
<feature type="transmembrane region" description="Helical" evidence="2">
    <location>
        <begin position="93"/>
        <end position="110"/>
    </location>
</feature>
<sequence length="327" mass="35954">MITTIPLWKMFIETKGKAYGLAIIATLPVLCAGGALVFLEGLQSGKTRTAIFGLITLCFFGLGTVITFIPGRKYIPGKSFTGYRSKQAKVQKFVKHGFWVIILLAIGLTLIIPSKYIVISLSTIGALISLYHYSKSIKFHEDIDFSTNQYLASSLQIVPGEKVLASYQNFYDDDIQRGSNAFIVTATKLIIASFDGEHWEKLSRELNQITHIGIVGNESETYFVKLVFGDGTDALLRIGLYEKLTSTPALIIKRLLEVIDSSLLGDHSAAKASQRRRVIAPQGAIQAPTPPVESETAAPPRNIEISPPTLNDIRNAEEIKPGRKLEL</sequence>
<protein>
    <submittedName>
        <fullName evidence="3">Uncharacterized protein</fullName>
    </submittedName>
</protein>
<proteinExistence type="predicted"/>
<name>A0A9Q6IET6_9PSED</name>
<accession>A0A9Q6IET6</accession>
<evidence type="ECO:0000313" key="3">
    <source>
        <dbReference type="EMBL" id="PYC36257.1"/>
    </source>
</evidence>
<reference evidence="3 4" key="1">
    <citation type="submission" date="2018-06" db="EMBL/GenBank/DDBJ databases">
        <title>Pseudomonas diversity within urban Lake Michigan freshwaters.</title>
        <authorList>
            <person name="Batrich M."/>
            <person name="Hatzopoulos T."/>
            <person name="Putonti C."/>
        </authorList>
    </citation>
    <scope>NUCLEOTIDE SEQUENCE [LARGE SCALE GENOMIC DNA]</scope>
    <source>
        <strain evidence="3 4">MB-090624</strain>
    </source>
</reference>
<evidence type="ECO:0000313" key="4">
    <source>
        <dbReference type="Proteomes" id="UP000248188"/>
    </source>
</evidence>
<feature type="region of interest" description="Disordered" evidence="1">
    <location>
        <begin position="281"/>
        <end position="327"/>
    </location>
</feature>
<dbReference type="AlphaFoldDB" id="A0A9Q6IET6"/>
<keyword evidence="2" id="KW-0472">Membrane</keyword>
<dbReference type="RefSeq" id="WP_110652349.1">
    <property type="nucleotide sequence ID" value="NZ_QJRN01000008.1"/>
</dbReference>
<evidence type="ECO:0000256" key="1">
    <source>
        <dbReference type="SAM" id="MobiDB-lite"/>
    </source>
</evidence>
<organism evidence="3 4">
    <name type="scientific">Pseudomonas protegens</name>
    <dbReference type="NCBI Taxonomy" id="380021"/>
    <lineage>
        <taxon>Bacteria</taxon>
        <taxon>Pseudomonadati</taxon>
        <taxon>Pseudomonadota</taxon>
        <taxon>Gammaproteobacteria</taxon>
        <taxon>Pseudomonadales</taxon>
        <taxon>Pseudomonadaceae</taxon>
        <taxon>Pseudomonas</taxon>
    </lineage>
</organism>
<dbReference type="Proteomes" id="UP000248188">
    <property type="component" value="Unassembled WGS sequence"/>
</dbReference>
<keyword evidence="2" id="KW-0812">Transmembrane</keyword>
<keyword evidence="2" id="KW-1133">Transmembrane helix</keyword>
<evidence type="ECO:0000256" key="2">
    <source>
        <dbReference type="SAM" id="Phobius"/>
    </source>
</evidence>
<comment type="caution">
    <text evidence="3">The sequence shown here is derived from an EMBL/GenBank/DDBJ whole genome shotgun (WGS) entry which is preliminary data.</text>
</comment>